<name>A0A927RHZ8_9ACTN</name>
<evidence type="ECO:0000313" key="2">
    <source>
        <dbReference type="EMBL" id="MBE1612750.1"/>
    </source>
</evidence>
<comment type="caution">
    <text evidence="2">The sequence shown here is derived from an EMBL/GenBank/DDBJ whole genome shotgun (WGS) entry which is preliminary data.</text>
</comment>
<dbReference type="RefSeq" id="WP_192755739.1">
    <property type="nucleotide sequence ID" value="NZ_BAABJL010000084.1"/>
</dbReference>
<evidence type="ECO:0000256" key="1">
    <source>
        <dbReference type="SAM" id="Phobius"/>
    </source>
</evidence>
<keyword evidence="1" id="KW-0812">Transmembrane</keyword>
<organism evidence="2 3">
    <name type="scientific">Actinopolymorpha pittospori</name>
    <dbReference type="NCBI Taxonomy" id="648752"/>
    <lineage>
        <taxon>Bacteria</taxon>
        <taxon>Bacillati</taxon>
        <taxon>Actinomycetota</taxon>
        <taxon>Actinomycetes</taxon>
        <taxon>Propionibacteriales</taxon>
        <taxon>Actinopolymorphaceae</taxon>
        <taxon>Actinopolymorpha</taxon>
    </lineage>
</organism>
<accession>A0A927RHZ8</accession>
<sequence>MPSWPSGEGDAPAAPTARPRLIQIAMYLMYAGAALSAVSVIAVFGSRDQLQQNARDALRAQKQPVTSERVASLANSTMIFIIALGVIMVALWILMAIMNGKGKGWARIMASILAVANIWFNLRGLSIVGIALILVGIVAAVMLWLPASRPWFETSRRSRA</sequence>
<feature type="transmembrane region" description="Helical" evidence="1">
    <location>
        <begin position="126"/>
        <end position="147"/>
    </location>
</feature>
<dbReference type="AlphaFoldDB" id="A0A927RHZ8"/>
<feature type="transmembrane region" description="Helical" evidence="1">
    <location>
        <begin position="27"/>
        <end position="45"/>
    </location>
</feature>
<gene>
    <name evidence="2" type="ORF">HEB94_009598</name>
</gene>
<reference evidence="2" key="1">
    <citation type="submission" date="2020-10" db="EMBL/GenBank/DDBJ databases">
        <title>Sequencing the genomes of 1000 actinobacteria strains.</title>
        <authorList>
            <person name="Klenk H.-P."/>
        </authorList>
    </citation>
    <scope>NUCLEOTIDE SEQUENCE</scope>
    <source>
        <strain evidence="2">DSM 45354</strain>
    </source>
</reference>
<keyword evidence="1" id="KW-1133">Transmembrane helix</keyword>
<proteinExistence type="predicted"/>
<dbReference type="Proteomes" id="UP000638648">
    <property type="component" value="Unassembled WGS sequence"/>
</dbReference>
<keyword evidence="3" id="KW-1185">Reference proteome</keyword>
<dbReference type="EMBL" id="JADBEM010000001">
    <property type="protein sequence ID" value="MBE1612750.1"/>
    <property type="molecule type" value="Genomic_DNA"/>
</dbReference>
<feature type="transmembrane region" description="Helical" evidence="1">
    <location>
        <begin position="104"/>
        <end position="120"/>
    </location>
</feature>
<protein>
    <submittedName>
        <fullName evidence="2">Magnesium-transporting ATPase (P-type)</fullName>
    </submittedName>
</protein>
<keyword evidence="1" id="KW-0472">Membrane</keyword>
<feature type="transmembrane region" description="Helical" evidence="1">
    <location>
        <begin position="77"/>
        <end position="97"/>
    </location>
</feature>
<evidence type="ECO:0000313" key="3">
    <source>
        <dbReference type="Proteomes" id="UP000638648"/>
    </source>
</evidence>